<dbReference type="InterPro" id="IPR008963">
    <property type="entry name" value="Purple_acid_Pase-like_N"/>
</dbReference>
<dbReference type="CDD" id="cd00839">
    <property type="entry name" value="MPP_PAPs"/>
    <property type="match status" value="1"/>
</dbReference>
<dbReference type="InterPro" id="IPR025733">
    <property type="entry name" value="PAPs_C"/>
</dbReference>
<feature type="domain" description="Purple acid phosphatase C-terminal" evidence="5">
    <location>
        <begin position="285"/>
        <end position="347"/>
    </location>
</feature>
<sequence>MLISLKISHLTSLLLFAIVFYSSSSESLVKNFYTKHSHKSEWLPVFVQPEQIHLSIGAHLNERVVTWTTFNSTPQSKVHFGRMLSDHHDTPHIAIGSYEIFTDGGNEKRSMFIHRVYLRELEPDTLYWYRCGSSKGWSETFFFKTFPMFPNWSPRFAVYGDLGNDNGQSFAFLEEQIQMDDYDIVAHIGDLAYDLHTDNARVGDEFMRQIQPIAGYVPYQTVPGNHERAYTERLAWSAKFRELLYKYGVDLAIWGHDHIYTRFWPTFDEEIYKGSEKEPYRNPKAPVHIISGSAGCREFVTPVCPKPNKFTAYASSDYGFMGIHFINHTHIHMEQFSINRKGQVIDEFYLIKDEQRTYFSY</sequence>
<feature type="domain" description="Purple acid phosphatase N-terminal" evidence="6">
    <location>
        <begin position="49"/>
        <end position="145"/>
    </location>
</feature>
<evidence type="ECO:0000313" key="8">
    <source>
        <dbReference type="EnsemblMetazoa" id="KAF7491275.1"/>
    </source>
</evidence>
<dbReference type="InterPro" id="IPR041792">
    <property type="entry name" value="MPP_PAP"/>
</dbReference>
<protein>
    <recommendedName>
        <fullName evidence="3">Purple acid phosphatase</fullName>
        <ecNumber evidence="3">3.1.3.2</ecNumber>
    </recommendedName>
</protein>
<reference evidence="7" key="2">
    <citation type="submission" date="2020-01" db="EMBL/GenBank/DDBJ databases">
        <authorList>
            <person name="Korhonen P.K.K."/>
            <person name="Guangxu M.G."/>
            <person name="Wang T.W."/>
            <person name="Stroehlein A.J.S."/>
            <person name="Young N.D."/>
            <person name="Ang C.-S.A."/>
            <person name="Fernando D.W.F."/>
            <person name="Lu H.L."/>
            <person name="Taylor S.T."/>
            <person name="Ehtesham M.E.M."/>
            <person name="Najaraj S.H.N."/>
            <person name="Harsha G.H.G."/>
            <person name="Madugundu A.M."/>
            <person name="Renuse S.R."/>
            <person name="Holt D.H."/>
            <person name="Pandey A.P."/>
            <person name="Papenfuss A.P."/>
            <person name="Gasser R.B.G."/>
            <person name="Fischer K.F."/>
        </authorList>
    </citation>
    <scope>NUCLEOTIDE SEQUENCE</scope>
    <source>
        <strain evidence="7">SSS_KF_BRIS2020</strain>
    </source>
</reference>
<evidence type="ECO:0000256" key="3">
    <source>
        <dbReference type="RuleBase" id="RU361203"/>
    </source>
</evidence>
<dbReference type="SUPFAM" id="SSF49363">
    <property type="entry name" value="Purple acid phosphatase, N-terminal domain"/>
    <property type="match status" value="1"/>
</dbReference>
<proteinExistence type="inferred from homology"/>
<dbReference type="OrthoDB" id="6479584at2759"/>
<keyword evidence="2" id="KW-0325">Glycoprotein</keyword>
<dbReference type="EnsemblMetazoa" id="SSS_8799s_mrna">
    <property type="protein sequence ID" value="KAF7491275.1"/>
    <property type="gene ID" value="SSS_8799"/>
</dbReference>
<reference evidence="8" key="3">
    <citation type="submission" date="2022-06" db="UniProtKB">
        <authorList>
            <consortium name="EnsemblMetazoa"/>
        </authorList>
    </citation>
    <scope>IDENTIFICATION</scope>
</reference>
<feature type="chain" id="PRO_5039736572" description="Purple acid phosphatase" evidence="3">
    <location>
        <begin position="25"/>
        <end position="361"/>
    </location>
</feature>
<evidence type="ECO:0000256" key="1">
    <source>
        <dbReference type="ARBA" id="ARBA00022729"/>
    </source>
</evidence>
<dbReference type="EMBL" id="WVUK01000060">
    <property type="protein sequence ID" value="KAF7491275.1"/>
    <property type="molecule type" value="Genomic_DNA"/>
</dbReference>
<evidence type="ECO:0000259" key="5">
    <source>
        <dbReference type="Pfam" id="PF14008"/>
    </source>
</evidence>
<evidence type="ECO:0000313" key="9">
    <source>
        <dbReference type="Proteomes" id="UP000070412"/>
    </source>
</evidence>
<gene>
    <name evidence="7" type="ORF">SSS_8799</name>
</gene>
<dbReference type="Gene3D" id="2.60.40.380">
    <property type="entry name" value="Purple acid phosphatase-like, N-terminal"/>
    <property type="match status" value="1"/>
</dbReference>
<keyword evidence="1 3" id="KW-0732">Signal</keyword>
<dbReference type="InterPro" id="IPR029052">
    <property type="entry name" value="Metallo-depent_PP-like"/>
</dbReference>
<dbReference type="Pfam" id="PF16656">
    <property type="entry name" value="Pur_ac_phosph_N"/>
    <property type="match status" value="1"/>
</dbReference>
<accession>A0A834R677</accession>
<organism evidence="7">
    <name type="scientific">Sarcoptes scabiei</name>
    <name type="common">Itch mite</name>
    <name type="synonym">Acarus scabiei</name>
    <dbReference type="NCBI Taxonomy" id="52283"/>
    <lineage>
        <taxon>Eukaryota</taxon>
        <taxon>Metazoa</taxon>
        <taxon>Ecdysozoa</taxon>
        <taxon>Arthropoda</taxon>
        <taxon>Chelicerata</taxon>
        <taxon>Arachnida</taxon>
        <taxon>Acari</taxon>
        <taxon>Acariformes</taxon>
        <taxon>Sarcoptiformes</taxon>
        <taxon>Astigmata</taxon>
        <taxon>Psoroptidia</taxon>
        <taxon>Sarcoptoidea</taxon>
        <taxon>Sarcoptidae</taxon>
        <taxon>Sarcoptinae</taxon>
        <taxon>Sarcoptes</taxon>
    </lineage>
</organism>
<dbReference type="PANTHER" id="PTHR45867">
    <property type="entry name" value="PURPLE ACID PHOSPHATASE"/>
    <property type="match status" value="1"/>
</dbReference>
<reference evidence="9" key="1">
    <citation type="journal article" date="2020" name="PLoS Negl. Trop. Dis.">
        <title>High-quality nuclear genome for Sarcoptes scabiei-A critical resource for a neglected parasite.</title>
        <authorList>
            <person name="Korhonen P.K."/>
            <person name="Gasser R.B."/>
            <person name="Ma G."/>
            <person name="Wang T."/>
            <person name="Stroehlein A.J."/>
            <person name="Young N.D."/>
            <person name="Ang C.S."/>
            <person name="Fernando D.D."/>
            <person name="Lu H.C."/>
            <person name="Taylor S."/>
            <person name="Reynolds S.L."/>
            <person name="Mofiz E."/>
            <person name="Najaraj S.H."/>
            <person name="Gowda H."/>
            <person name="Madugundu A."/>
            <person name="Renuse S."/>
            <person name="Holt D."/>
            <person name="Pandey A."/>
            <person name="Papenfuss A.T."/>
            <person name="Fischer K."/>
        </authorList>
    </citation>
    <scope>NUCLEOTIDE SEQUENCE [LARGE SCALE GENOMIC DNA]</scope>
</reference>
<evidence type="ECO:0000259" key="4">
    <source>
        <dbReference type="Pfam" id="PF00149"/>
    </source>
</evidence>
<evidence type="ECO:0000259" key="6">
    <source>
        <dbReference type="Pfam" id="PF16656"/>
    </source>
</evidence>
<dbReference type="InterPro" id="IPR015914">
    <property type="entry name" value="PAPs_N"/>
</dbReference>
<dbReference type="Proteomes" id="UP000070412">
    <property type="component" value="Unassembled WGS sequence"/>
</dbReference>
<comment type="similarity">
    <text evidence="3">Belongs to the metallophosphoesterase superfamily. Purple acid phosphatase family.</text>
</comment>
<dbReference type="Pfam" id="PF14008">
    <property type="entry name" value="Metallophos_C"/>
    <property type="match status" value="1"/>
</dbReference>
<dbReference type="PANTHER" id="PTHR45867:SF3">
    <property type="entry name" value="ACID PHOSPHATASE TYPE 7"/>
    <property type="match status" value="1"/>
</dbReference>
<dbReference type="InterPro" id="IPR004843">
    <property type="entry name" value="Calcineurin-like_PHP"/>
</dbReference>
<dbReference type="AlphaFoldDB" id="A0A834R677"/>
<dbReference type="EC" id="3.1.3.2" evidence="3"/>
<dbReference type="GO" id="GO:0046872">
    <property type="term" value="F:metal ion binding"/>
    <property type="evidence" value="ECO:0007669"/>
    <property type="project" value="InterPro"/>
</dbReference>
<name>A0A834R677_SARSC</name>
<comment type="catalytic activity">
    <reaction evidence="3">
        <text>a phosphate monoester + H2O = an alcohol + phosphate</text>
        <dbReference type="Rhea" id="RHEA:15017"/>
        <dbReference type="ChEBI" id="CHEBI:15377"/>
        <dbReference type="ChEBI" id="CHEBI:30879"/>
        <dbReference type="ChEBI" id="CHEBI:43474"/>
        <dbReference type="ChEBI" id="CHEBI:67140"/>
        <dbReference type="EC" id="3.1.3.2"/>
    </reaction>
</comment>
<evidence type="ECO:0000313" key="7">
    <source>
        <dbReference type="EMBL" id="KAF7491275.1"/>
    </source>
</evidence>
<evidence type="ECO:0000256" key="2">
    <source>
        <dbReference type="ARBA" id="ARBA00023180"/>
    </source>
</evidence>
<feature type="domain" description="Calcineurin-like phosphoesterase" evidence="4">
    <location>
        <begin position="155"/>
        <end position="229"/>
    </location>
</feature>
<dbReference type="Pfam" id="PF00149">
    <property type="entry name" value="Metallophos"/>
    <property type="match status" value="1"/>
</dbReference>
<dbReference type="Gene3D" id="3.60.21.10">
    <property type="match status" value="1"/>
</dbReference>
<feature type="signal peptide" evidence="3">
    <location>
        <begin position="1"/>
        <end position="24"/>
    </location>
</feature>
<dbReference type="SUPFAM" id="SSF56300">
    <property type="entry name" value="Metallo-dependent phosphatases"/>
    <property type="match status" value="1"/>
</dbReference>
<keyword evidence="3" id="KW-0378">Hydrolase</keyword>
<dbReference type="GO" id="GO:0003993">
    <property type="term" value="F:acid phosphatase activity"/>
    <property type="evidence" value="ECO:0007669"/>
    <property type="project" value="UniProtKB-EC"/>
</dbReference>
<keyword evidence="9" id="KW-1185">Reference proteome</keyword>